<evidence type="ECO:0000313" key="3">
    <source>
        <dbReference type="EMBL" id="UGS40332.1"/>
    </source>
</evidence>
<organism evidence="3 4">
    <name type="scientific">Pseudocitrobacter corydidari</name>
    <dbReference type="NCBI Taxonomy" id="2891570"/>
    <lineage>
        <taxon>Bacteria</taxon>
        <taxon>Pseudomonadati</taxon>
        <taxon>Pseudomonadota</taxon>
        <taxon>Gammaproteobacteria</taxon>
        <taxon>Enterobacterales</taxon>
        <taxon>Enterobacteriaceae</taxon>
        <taxon>Pseudocitrobacter</taxon>
    </lineage>
</organism>
<name>A0ABY3S0Y0_9ENTR</name>
<evidence type="ECO:0000313" key="4">
    <source>
        <dbReference type="Proteomes" id="UP001199659"/>
    </source>
</evidence>
<reference evidence="3 4" key="1">
    <citation type="journal article" date="2022" name="Int. J. Syst. Evol. Microbiol.">
        <title>Pseudocitrobacter corydidari sp. nov., isolated from the Asian emerald cockroach Corydidarum magnifica.</title>
        <authorList>
            <person name="Guzman J."/>
            <person name="Poehlein A."/>
            <person name="Glaeser S.P."/>
            <person name="Schwengers O."/>
            <person name="Blom J."/>
            <person name="Hollensteiner J."/>
            <person name="Kampfer P."/>
            <person name="Vilcinskas A."/>
        </authorList>
    </citation>
    <scope>NUCLEOTIDE SEQUENCE [LARGE SCALE GENOMIC DNA]</scope>
    <source>
        <strain evidence="3">G163CM</strain>
    </source>
</reference>
<feature type="chain" id="PRO_5047036280" evidence="2">
    <location>
        <begin position="18"/>
        <end position="165"/>
    </location>
</feature>
<feature type="compositionally biased region" description="Basic and acidic residues" evidence="1">
    <location>
        <begin position="140"/>
        <end position="153"/>
    </location>
</feature>
<gene>
    <name evidence="3" type="ORF">G163CM_10270</name>
</gene>
<dbReference type="Proteomes" id="UP001199659">
    <property type="component" value="Chromosome"/>
</dbReference>
<evidence type="ECO:0000256" key="1">
    <source>
        <dbReference type="SAM" id="MobiDB-lite"/>
    </source>
</evidence>
<keyword evidence="4" id="KW-1185">Reference proteome</keyword>
<feature type="signal peptide" evidence="2">
    <location>
        <begin position="1"/>
        <end position="17"/>
    </location>
</feature>
<evidence type="ECO:0000256" key="2">
    <source>
        <dbReference type="SAM" id="SignalP"/>
    </source>
</evidence>
<dbReference type="EMBL" id="CP087880">
    <property type="protein sequence ID" value="UGS40332.1"/>
    <property type="molecule type" value="Genomic_DNA"/>
</dbReference>
<keyword evidence="2" id="KW-0732">Signal</keyword>
<dbReference type="RefSeq" id="WP_231827128.1">
    <property type="nucleotide sequence ID" value="NZ_CP087880.1"/>
</dbReference>
<feature type="region of interest" description="Disordered" evidence="1">
    <location>
        <begin position="140"/>
        <end position="165"/>
    </location>
</feature>
<accession>A0ABY3S0Y0</accession>
<sequence>MNTLFFILTLTTFSPNAALCPSQTFDKADIAMDTLTSWRAVDDFYTRYRNCDDGYILEGTSDRIARLLVDEWYRLEELSPLIKARPPLADYILSHISTYTDKEDLEKLQFLSSSQCKIANQKFCERLHFATVLALKEQFNEEKEPPDKDKRIGPDNYQPMSLDAV</sequence>
<proteinExistence type="predicted"/>
<protein>
    <submittedName>
        <fullName evidence="3">Uncharacterized protein</fullName>
    </submittedName>
</protein>